<dbReference type="AlphaFoldDB" id="A0A9X2FLS9"/>
<dbReference type="Proteomes" id="UP001139006">
    <property type="component" value="Unassembled WGS sequence"/>
</dbReference>
<dbReference type="RefSeq" id="WP_253361573.1">
    <property type="nucleotide sequence ID" value="NZ_JAIULA010000020.1"/>
</dbReference>
<evidence type="ECO:0000313" key="2">
    <source>
        <dbReference type="EMBL" id="MCP0887574.1"/>
    </source>
</evidence>
<accession>A0A9X2FLS9</accession>
<protein>
    <submittedName>
        <fullName evidence="2">Type IV toxin-antitoxin system AbiEi family antitoxin domain-containing protein</fullName>
    </submittedName>
</protein>
<gene>
    <name evidence="2" type="ORF">LB941_09545</name>
</gene>
<dbReference type="InterPro" id="IPR025159">
    <property type="entry name" value="AbiEi_N"/>
</dbReference>
<comment type="caution">
    <text evidence="2">The sequence shown here is derived from an EMBL/GenBank/DDBJ whole genome shotgun (WGS) entry which is preliminary data.</text>
</comment>
<keyword evidence="3" id="KW-1185">Reference proteome</keyword>
<reference evidence="2 3" key="1">
    <citation type="journal article" date="2023" name="Int. J. Syst. Evol. Microbiol.">
        <title>Ligilactobacillus ubinensis sp. nov., a novel species isolated from the wild ferment of a durian fruit (Durio zibethinus).</title>
        <authorList>
            <person name="Heng Y.C."/>
            <person name="Menon N."/>
            <person name="Chen B."/>
            <person name="Loo B.Z.L."/>
            <person name="Wong G.W.J."/>
            <person name="Lim A.C.H."/>
            <person name="Silvaraju S."/>
            <person name="Kittelmann S."/>
        </authorList>
    </citation>
    <scope>NUCLEOTIDE SEQUENCE [LARGE SCALE GENOMIC DNA]</scope>
    <source>
        <strain evidence="2 3">WILCCON 0076</strain>
    </source>
</reference>
<organism evidence="2 3">
    <name type="scientific">Ligilactobacillus ubinensis</name>
    <dbReference type="NCBI Taxonomy" id="2876789"/>
    <lineage>
        <taxon>Bacteria</taxon>
        <taxon>Bacillati</taxon>
        <taxon>Bacillota</taxon>
        <taxon>Bacilli</taxon>
        <taxon>Lactobacillales</taxon>
        <taxon>Lactobacillaceae</taxon>
        <taxon>Ligilactobacillus</taxon>
    </lineage>
</organism>
<dbReference type="EMBL" id="JAIULA010000020">
    <property type="protein sequence ID" value="MCP0887574.1"/>
    <property type="molecule type" value="Genomic_DNA"/>
</dbReference>
<dbReference type="Pfam" id="PF13338">
    <property type="entry name" value="AbiEi_4"/>
    <property type="match status" value="1"/>
</dbReference>
<proteinExistence type="predicted"/>
<name>A0A9X2FLS9_9LACO</name>
<evidence type="ECO:0000313" key="3">
    <source>
        <dbReference type="Proteomes" id="UP001139006"/>
    </source>
</evidence>
<evidence type="ECO:0000259" key="1">
    <source>
        <dbReference type="Pfam" id="PF13338"/>
    </source>
</evidence>
<sequence>MNSALQHFLDKNGGIFTSQEAVKAGFQRSTLKYLVDQNELDQPMRGLYSDPNQLEDPFVLWQKKYKQGVFGGETGLYLYQLTTNTPFNYHMYFKQGFHFNRINNEVIPHYVKADKFEKNIEVVKTPSLNNVRCYSVERCLVDFWSENPSSEIAYETLQGYYQTKFDPYLLSQQLSSAKSRGVQSLKTALEALQTQW</sequence>
<feature type="domain" description="AbiEi antitoxin N-terminal" evidence="1">
    <location>
        <begin position="5"/>
        <end position="48"/>
    </location>
</feature>